<dbReference type="InterPro" id="IPR041577">
    <property type="entry name" value="RT_RNaseH_2"/>
</dbReference>
<dbReference type="InterPro" id="IPR043128">
    <property type="entry name" value="Rev_trsase/Diguanyl_cyclase"/>
</dbReference>
<reference evidence="2" key="1">
    <citation type="submission" date="2022-12" db="EMBL/GenBank/DDBJ databases">
        <title>Draft genome assemblies for two species of Escallonia (Escalloniales).</title>
        <authorList>
            <person name="Chanderbali A."/>
            <person name="Dervinis C."/>
            <person name="Anghel I."/>
            <person name="Soltis D."/>
            <person name="Soltis P."/>
            <person name="Zapata F."/>
        </authorList>
    </citation>
    <scope>NUCLEOTIDE SEQUENCE</scope>
    <source>
        <strain evidence="2">UCBG64.0493</strain>
        <tissue evidence="2">Leaf</tissue>
    </source>
</reference>
<dbReference type="InterPro" id="IPR043502">
    <property type="entry name" value="DNA/RNA_pol_sf"/>
</dbReference>
<dbReference type="InterPro" id="IPR002110">
    <property type="entry name" value="Ankyrin_rpt"/>
</dbReference>
<comment type="caution">
    <text evidence="2">The sequence shown here is derived from an EMBL/GenBank/DDBJ whole genome shotgun (WGS) entry which is preliminary data.</text>
</comment>
<dbReference type="PANTHER" id="PTHR33064">
    <property type="entry name" value="POL PROTEIN"/>
    <property type="match status" value="1"/>
</dbReference>
<keyword evidence="3" id="KW-1185">Reference proteome</keyword>
<dbReference type="PANTHER" id="PTHR33064:SF40">
    <property type="entry name" value="REVERSE TRANSCRIPTASE_RETROTRANSPOSON-DERIVED PROTEIN RNASE H-LIKE DOMAIN-CONTAINING PROTEIN"/>
    <property type="match status" value="1"/>
</dbReference>
<feature type="domain" description="Reverse transcriptase/retrotransposon-derived protein RNase H-like" evidence="1">
    <location>
        <begin position="222"/>
        <end position="288"/>
    </location>
</feature>
<dbReference type="InterPro" id="IPR036770">
    <property type="entry name" value="Ankyrin_rpt-contain_sf"/>
</dbReference>
<dbReference type="Pfam" id="PF17919">
    <property type="entry name" value="RT_RNaseH_2"/>
    <property type="match status" value="1"/>
</dbReference>
<accession>A0AA88W841</accession>
<dbReference type="Gene3D" id="1.25.40.20">
    <property type="entry name" value="Ankyrin repeat-containing domain"/>
    <property type="match status" value="1"/>
</dbReference>
<dbReference type="AlphaFoldDB" id="A0AA88W841"/>
<dbReference type="Proteomes" id="UP001188597">
    <property type="component" value="Unassembled WGS sequence"/>
</dbReference>
<dbReference type="EMBL" id="JAVXUP010000697">
    <property type="protein sequence ID" value="KAK3022722.1"/>
    <property type="molecule type" value="Genomic_DNA"/>
</dbReference>
<evidence type="ECO:0000313" key="2">
    <source>
        <dbReference type="EMBL" id="KAK3022722.1"/>
    </source>
</evidence>
<dbReference type="SUPFAM" id="SSF48403">
    <property type="entry name" value="Ankyrin repeat"/>
    <property type="match status" value="1"/>
</dbReference>
<dbReference type="SUPFAM" id="SSF56672">
    <property type="entry name" value="DNA/RNA polymerases"/>
    <property type="match status" value="1"/>
</dbReference>
<evidence type="ECO:0000313" key="3">
    <source>
        <dbReference type="Proteomes" id="UP001188597"/>
    </source>
</evidence>
<gene>
    <name evidence="2" type="ORF">RJ639_046706</name>
</gene>
<evidence type="ECO:0000259" key="1">
    <source>
        <dbReference type="Pfam" id="PF17919"/>
    </source>
</evidence>
<organism evidence="2 3">
    <name type="scientific">Escallonia herrerae</name>
    <dbReference type="NCBI Taxonomy" id="1293975"/>
    <lineage>
        <taxon>Eukaryota</taxon>
        <taxon>Viridiplantae</taxon>
        <taxon>Streptophyta</taxon>
        <taxon>Embryophyta</taxon>
        <taxon>Tracheophyta</taxon>
        <taxon>Spermatophyta</taxon>
        <taxon>Magnoliopsida</taxon>
        <taxon>eudicotyledons</taxon>
        <taxon>Gunneridae</taxon>
        <taxon>Pentapetalae</taxon>
        <taxon>asterids</taxon>
        <taxon>campanulids</taxon>
        <taxon>Escalloniales</taxon>
        <taxon>Escalloniaceae</taxon>
        <taxon>Escallonia</taxon>
    </lineage>
</organism>
<proteinExistence type="predicted"/>
<sequence>MDVRLTTAAQAENIKGLYNLIKEKTDVLAGINDVAFAETPIHTAASTEHTNFAIKIMSLKPSIGRKLNPDGLCPLDLALRKGRTETTRILVWEHPELPRRMPLWNMDEIHYHPPVGRRVVVAKSKGRHAKLKEFGGKRDEKELDNFIWHMERYFEGASITDEKAKMDEEKVKAIKEWEAPTKVSELRSFLGLANYYRRFIKGYSAKAAPLTDLLKKGKAWEWSKRCQTAFEGLKDAVTEEPVLALPDHTKVFELQMDASDFAIGGVLMQEGHPIAFESRKLNDTERRYMV</sequence>
<dbReference type="Pfam" id="PF12796">
    <property type="entry name" value="Ank_2"/>
    <property type="match status" value="1"/>
</dbReference>
<name>A0AA88W841_9ASTE</name>
<protein>
    <recommendedName>
        <fullName evidence="1">Reverse transcriptase/retrotransposon-derived protein RNase H-like domain-containing protein</fullName>
    </recommendedName>
</protein>
<dbReference type="FunFam" id="3.30.70.270:FF:000026">
    <property type="entry name" value="Transposon Ty3-G Gag-Pol polyprotein"/>
    <property type="match status" value="1"/>
</dbReference>
<dbReference type="Gene3D" id="3.30.70.270">
    <property type="match status" value="1"/>
</dbReference>
<dbReference type="InterPro" id="IPR051320">
    <property type="entry name" value="Viral_Replic_Matur_Polypro"/>
</dbReference>